<dbReference type="GO" id="GO:0043952">
    <property type="term" value="P:protein transport by the Sec complex"/>
    <property type="evidence" value="ECO:0007669"/>
    <property type="project" value="UniProtKB-UniRule"/>
</dbReference>
<evidence type="ECO:0000256" key="5">
    <source>
        <dbReference type="ARBA" id="ARBA00022927"/>
    </source>
</evidence>
<dbReference type="InterPro" id="IPR001901">
    <property type="entry name" value="Translocase_SecE/Sec61-g"/>
</dbReference>
<dbReference type="GO" id="GO:0005886">
    <property type="term" value="C:plasma membrane"/>
    <property type="evidence" value="ECO:0007669"/>
    <property type="project" value="UniProtKB-SubCell"/>
</dbReference>
<dbReference type="EMBL" id="VHLH01000045">
    <property type="protein sequence ID" value="TPW25882.1"/>
    <property type="molecule type" value="Genomic_DNA"/>
</dbReference>
<dbReference type="Pfam" id="PF00584">
    <property type="entry name" value="SecE"/>
    <property type="match status" value="1"/>
</dbReference>
<evidence type="ECO:0000256" key="6">
    <source>
        <dbReference type="ARBA" id="ARBA00022989"/>
    </source>
</evidence>
<evidence type="ECO:0000313" key="11">
    <source>
        <dbReference type="Proteomes" id="UP000320314"/>
    </source>
</evidence>
<dbReference type="PANTHER" id="PTHR33910:SF1">
    <property type="entry name" value="PROTEIN TRANSLOCASE SUBUNIT SECE"/>
    <property type="match status" value="1"/>
</dbReference>
<evidence type="ECO:0000313" key="10">
    <source>
        <dbReference type="EMBL" id="TPW25882.1"/>
    </source>
</evidence>
<dbReference type="PANTHER" id="PTHR33910">
    <property type="entry name" value="PROTEIN TRANSLOCASE SUBUNIT SECE"/>
    <property type="match status" value="1"/>
</dbReference>
<keyword evidence="5 9" id="KW-0653">Protein transport</keyword>
<protein>
    <recommendedName>
        <fullName evidence="9">Protein translocase subunit SecE</fullName>
    </recommendedName>
</protein>
<keyword evidence="7 9" id="KW-0811">Translocation</keyword>
<dbReference type="Proteomes" id="UP000320314">
    <property type="component" value="Unassembled WGS sequence"/>
</dbReference>
<dbReference type="InterPro" id="IPR005807">
    <property type="entry name" value="SecE_bac"/>
</dbReference>
<dbReference type="Gene3D" id="1.20.5.1030">
    <property type="entry name" value="Preprotein translocase secy subunit"/>
    <property type="match status" value="1"/>
</dbReference>
<dbReference type="RefSeq" id="WP_141168327.1">
    <property type="nucleotide sequence ID" value="NZ_VHLH01000045.1"/>
</dbReference>
<evidence type="ECO:0000256" key="7">
    <source>
        <dbReference type="ARBA" id="ARBA00023010"/>
    </source>
</evidence>
<evidence type="ECO:0000256" key="3">
    <source>
        <dbReference type="ARBA" id="ARBA00022475"/>
    </source>
</evidence>
<keyword evidence="2 9" id="KW-0813">Transport</keyword>
<comment type="function">
    <text evidence="9">Essential subunit of the Sec protein translocation channel SecYEG. Clamps together the 2 halves of SecY. May contact the channel plug during translocation.</text>
</comment>
<dbReference type="HAMAP" id="MF_00422">
    <property type="entry name" value="SecE"/>
    <property type="match status" value="1"/>
</dbReference>
<dbReference type="NCBIfam" id="TIGR00964">
    <property type="entry name" value="secE_bact"/>
    <property type="match status" value="1"/>
</dbReference>
<proteinExistence type="inferred from homology"/>
<evidence type="ECO:0000256" key="8">
    <source>
        <dbReference type="ARBA" id="ARBA00023136"/>
    </source>
</evidence>
<dbReference type="PROSITE" id="PS01067">
    <property type="entry name" value="SECE_SEC61G"/>
    <property type="match status" value="1"/>
</dbReference>
<comment type="subcellular location">
    <subcellularLocation>
        <location evidence="9">Cell membrane</location>
        <topology evidence="9">Single-pass membrane protein</topology>
    </subcellularLocation>
    <subcellularLocation>
        <location evidence="1">Membrane</location>
    </subcellularLocation>
</comment>
<keyword evidence="4 9" id="KW-0812">Transmembrane</keyword>
<comment type="caution">
    <text evidence="10">The sequence shown here is derived from an EMBL/GenBank/DDBJ whole genome shotgun (WGS) entry which is preliminary data.</text>
</comment>
<evidence type="ECO:0000256" key="9">
    <source>
        <dbReference type="HAMAP-Rule" id="MF_00422"/>
    </source>
</evidence>
<dbReference type="GO" id="GO:0008320">
    <property type="term" value="F:protein transmembrane transporter activity"/>
    <property type="evidence" value="ECO:0007669"/>
    <property type="project" value="UniProtKB-UniRule"/>
</dbReference>
<evidence type="ECO:0000256" key="1">
    <source>
        <dbReference type="ARBA" id="ARBA00004370"/>
    </source>
</evidence>
<accession>A0A506TUZ1</accession>
<evidence type="ECO:0000256" key="4">
    <source>
        <dbReference type="ARBA" id="ARBA00022692"/>
    </source>
</evidence>
<evidence type="ECO:0000256" key="2">
    <source>
        <dbReference type="ARBA" id="ARBA00022448"/>
    </source>
</evidence>
<comment type="subunit">
    <text evidence="9">Component of the Sec protein translocase complex. Heterotrimer consisting of SecY, SecE and SecG subunits. The heterotrimers can form oligomers, although 1 heterotrimer is thought to be able to translocate proteins. Interacts with the ribosome. Interacts with SecDF, and other proteins may be involved. Interacts with SecA.</text>
</comment>
<sequence length="67" mass="7500">MASRTNPLTFLQQVRAETAKVTWPTRRETMVSTIMVIVMVIITALFFFAVDQFYGWAMSLILGGGGQ</sequence>
<dbReference type="GO" id="GO:0006605">
    <property type="term" value="P:protein targeting"/>
    <property type="evidence" value="ECO:0007669"/>
    <property type="project" value="UniProtKB-UniRule"/>
</dbReference>
<gene>
    <name evidence="9 10" type="primary">secE</name>
    <name evidence="10" type="ORF">FJU11_17290</name>
</gene>
<name>A0A506TUZ1_9HYPH</name>
<organism evidence="10 11">
    <name type="scientific">Pararhizobium mangrovi</name>
    <dbReference type="NCBI Taxonomy" id="2590452"/>
    <lineage>
        <taxon>Bacteria</taxon>
        <taxon>Pseudomonadati</taxon>
        <taxon>Pseudomonadota</taxon>
        <taxon>Alphaproteobacteria</taxon>
        <taxon>Hyphomicrobiales</taxon>
        <taxon>Rhizobiaceae</taxon>
        <taxon>Rhizobium/Agrobacterium group</taxon>
        <taxon>Pararhizobium</taxon>
    </lineage>
</organism>
<dbReference type="InterPro" id="IPR038379">
    <property type="entry name" value="SecE_sf"/>
</dbReference>
<feature type="transmembrane region" description="Helical" evidence="9">
    <location>
        <begin position="30"/>
        <end position="50"/>
    </location>
</feature>
<keyword evidence="8 9" id="KW-0472">Membrane</keyword>
<keyword evidence="11" id="KW-1185">Reference proteome</keyword>
<comment type="similarity">
    <text evidence="9">Belongs to the SecE/SEC61-gamma family.</text>
</comment>
<dbReference type="GO" id="GO:0065002">
    <property type="term" value="P:intracellular protein transmembrane transport"/>
    <property type="evidence" value="ECO:0007669"/>
    <property type="project" value="UniProtKB-UniRule"/>
</dbReference>
<dbReference type="AlphaFoldDB" id="A0A506TUZ1"/>
<keyword evidence="3 9" id="KW-1003">Cell membrane</keyword>
<keyword evidence="6 9" id="KW-1133">Transmembrane helix</keyword>
<reference evidence="10 11" key="1">
    <citation type="submission" date="2019-06" db="EMBL/GenBank/DDBJ databases">
        <authorList>
            <person name="Li M."/>
        </authorList>
    </citation>
    <scope>NUCLEOTIDE SEQUENCE [LARGE SCALE GENOMIC DNA]</scope>
    <source>
        <strain evidence="10 11">BGMRC6574</strain>
    </source>
</reference>
<dbReference type="GO" id="GO:0009306">
    <property type="term" value="P:protein secretion"/>
    <property type="evidence" value="ECO:0007669"/>
    <property type="project" value="UniProtKB-UniRule"/>
</dbReference>